<dbReference type="Proteomes" id="UP000069935">
    <property type="component" value="Chromosome 7"/>
</dbReference>
<gene>
    <name evidence="3" type="ORF">AL072_32215</name>
</gene>
<dbReference type="InterPro" id="IPR024467">
    <property type="entry name" value="Xre/MbcA/ParS-like_toxin-bd"/>
</dbReference>
<keyword evidence="4" id="KW-1185">Reference proteome</keyword>
<dbReference type="EMBL" id="CP012407">
    <property type="protein sequence ID" value="ALG75693.1"/>
    <property type="molecule type" value="Genomic_DNA"/>
</dbReference>
<organism evidence="3 4">
    <name type="scientific">Azospirillum thiophilum</name>
    <dbReference type="NCBI Taxonomy" id="528244"/>
    <lineage>
        <taxon>Bacteria</taxon>
        <taxon>Pseudomonadati</taxon>
        <taxon>Pseudomonadota</taxon>
        <taxon>Alphaproteobacteria</taxon>
        <taxon>Rhodospirillales</taxon>
        <taxon>Azospirillaceae</taxon>
        <taxon>Azospirillum</taxon>
    </lineage>
</organism>
<proteinExistence type="predicted"/>
<feature type="domain" description="Antitoxin Xre/MbcA/ParS-like toxin-binding" evidence="1">
    <location>
        <begin position="82"/>
        <end position="131"/>
    </location>
</feature>
<evidence type="ECO:0000313" key="4">
    <source>
        <dbReference type="Proteomes" id="UP000069935"/>
    </source>
</evidence>
<dbReference type="AlphaFoldDB" id="A0AAC8W5X8"/>
<dbReference type="GO" id="GO:0003677">
    <property type="term" value="F:DNA binding"/>
    <property type="evidence" value="ECO:0007669"/>
    <property type="project" value="InterPro"/>
</dbReference>
<evidence type="ECO:0000259" key="1">
    <source>
        <dbReference type="Pfam" id="PF09722"/>
    </source>
</evidence>
<evidence type="ECO:0000313" key="3">
    <source>
        <dbReference type="EMBL" id="ALG75693.1"/>
    </source>
</evidence>
<reference evidence="3 4" key="2">
    <citation type="journal article" date="2016" name="Genome Announc.">
        <title>Complete Genome Sequence of a Strain of Azospirillum thiophilum Isolated from a Sulfide Spring.</title>
        <authorList>
            <person name="Fomenkov A."/>
            <person name="Vincze T."/>
            <person name="Grabovich M."/>
            <person name="Anton B.P."/>
            <person name="Dubinina G."/>
            <person name="Orlova M."/>
            <person name="Belousova E."/>
            <person name="Roberts R.J."/>
        </authorList>
    </citation>
    <scope>NUCLEOTIDE SEQUENCE [LARGE SCALE GENOMIC DNA]</scope>
    <source>
        <strain evidence="3 4">BV-S</strain>
    </source>
</reference>
<dbReference type="InterPro" id="IPR011979">
    <property type="entry name" value="Antitox_Xre"/>
</dbReference>
<evidence type="ECO:0008006" key="5">
    <source>
        <dbReference type="Google" id="ProtNLM"/>
    </source>
</evidence>
<dbReference type="Pfam" id="PF09722">
    <property type="entry name" value="Xre_MbcA_ParS_C"/>
    <property type="match status" value="1"/>
</dbReference>
<protein>
    <recommendedName>
        <fullName evidence="5">Antitoxin</fullName>
    </recommendedName>
</protein>
<sequence>MLAATLLGLDHPPADDLDVLRMVRRRLSPQAVGALQAAGLDARTLGRIIPRRTLEHRRQKGEALSLEESERAYRAASIVALAEAVFGNRDKALSWLHAPRSRFDGEAAIALIDTDIGARLVEEALIQIDEGYFA</sequence>
<reference evidence="4" key="1">
    <citation type="submission" date="2015-08" db="EMBL/GenBank/DDBJ databases">
        <title>Complete Genome Sequence of Azospirillum thiophilum BV-S.</title>
        <authorList>
            <person name="Fomenkov A."/>
            <person name="Vincze T."/>
            <person name="Grabovich M."/>
            <person name="Dubinina G."/>
            <person name="Orlova M."/>
            <person name="Belousova E."/>
            <person name="Roberts R.J."/>
        </authorList>
    </citation>
    <scope>NUCLEOTIDE SEQUENCE [LARGE SCALE GENOMIC DNA]</scope>
    <source>
        <strain evidence="4">BV-S</strain>
    </source>
</reference>
<name>A0AAC8W5X8_9PROT</name>
<accession>A0AAC8W5X8</accession>
<evidence type="ECO:0000259" key="2">
    <source>
        <dbReference type="Pfam" id="PF20432"/>
    </source>
</evidence>
<dbReference type="KEGG" id="ati:AL072_32215"/>
<feature type="domain" description="Antitoxin Xre-like helix-turn-helix" evidence="2">
    <location>
        <begin position="18"/>
        <end position="76"/>
    </location>
</feature>
<dbReference type="Pfam" id="PF20432">
    <property type="entry name" value="Xre-like-HTH"/>
    <property type="match status" value="1"/>
</dbReference>
<dbReference type="NCBIfam" id="TIGR02293">
    <property type="entry name" value="TAS_TIGR02293"/>
    <property type="match status" value="1"/>
</dbReference>
<dbReference type="InterPro" id="IPR046847">
    <property type="entry name" value="Xre-like_HTH"/>
</dbReference>